<dbReference type="AlphaFoldDB" id="A0A2J7ZM83"/>
<gene>
    <name evidence="1" type="ORF">TSOC_012737</name>
</gene>
<organism evidence="1 2">
    <name type="scientific">Tetrabaena socialis</name>
    <dbReference type="NCBI Taxonomy" id="47790"/>
    <lineage>
        <taxon>Eukaryota</taxon>
        <taxon>Viridiplantae</taxon>
        <taxon>Chlorophyta</taxon>
        <taxon>core chlorophytes</taxon>
        <taxon>Chlorophyceae</taxon>
        <taxon>CS clade</taxon>
        <taxon>Chlamydomonadales</taxon>
        <taxon>Tetrabaenaceae</taxon>
        <taxon>Tetrabaena</taxon>
    </lineage>
</organism>
<reference evidence="1 2" key="1">
    <citation type="journal article" date="2017" name="Mol. Biol. Evol.">
        <title>The 4-celled Tetrabaena socialis nuclear genome reveals the essential components for genetic control of cell number at the origin of multicellularity in the volvocine lineage.</title>
        <authorList>
            <person name="Featherston J."/>
            <person name="Arakaki Y."/>
            <person name="Hanschen E.R."/>
            <person name="Ferris P.J."/>
            <person name="Michod R.E."/>
            <person name="Olson B.J.S.C."/>
            <person name="Nozaki H."/>
            <person name="Durand P.M."/>
        </authorList>
    </citation>
    <scope>NUCLEOTIDE SEQUENCE [LARGE SCALE GENOMIC DNA]</scope>
    <source>
        <strain evidence="1 2">NIES-571</strain>
    </source>
</reference>
<feature type="non-terminal residue" evidence="1">
    <location>
        <position position="111"/>
    </location>
</feature>
<dbReference type="EMBL" id="PGGS01000918">
    <property type="protein sequence ID" value="PNH01381.1"/>
    <property type="molecule type" value="Genomic_DNA"/>
</dbReference>
<accession>A0A2J7ZM83</accession>
<name>A0A2J7ZM83_9CHLO</name>
<proteinExistence type="predicted"/>
<evidence type="ECO:0000313" key="1">
    <source>
        <dbReference type="EMBL" id="PNH01381.1"/>
    </source>
</evidence>
<protein>
    <submittedName>
        <fullName evidence="1">Uncharacterized protein</fullName>
    </submittedName>
</protein>
<sequence length="111" mass="12096">MTVDTCVLCSKDVTEDDHRREIDCPNKHCPGRVYHEECIAAYLKKTKYSKDRCTYFPTNQKKRQARLEAAVGAAAITAAAARTRPVAAVKPPKAPSAAQVAIAAIKRAAPE</sequence>
<dbReference type="Gene3D" id="3.30.40.10">
    <property type="entry name" value="Zinc/RING finger domain, C3HC4 (zinc finger)"/>
    <property type="match status" value="1"/>
</dbReference>
<comment type="caution">
    <text evidence="1">The sequence shown here is derived from an EMBL/GenBank/DDBJ whole genome shotgun (WGS) entry which is preliminary data.</text>
</comment>
<dbReference type="OrthoDB" id="539080at2759"/>
<dbReference type="InterPro" id="IPR013083">
    <property type="entry name" value="Znf_RING/FYVE/PHD"/>
</dbReference>
<evidence type="ECO:0000313" key="2">
    <source>
        <dbReference type="Proteomes" id="UP000236333"/>
    </source>
</evidence>
<keyword evidence="2" id="KW-1185">Reference proteome</keyword>
<dbReference type="Proteomes" id="UP000236333">
    <property type="component" value="Unassembled WGS sequence"/>
</dbReference>